<organism evidence="2 3">
    <name type="scientific">Parastrongyloides trichosuri</name>
    <name type="common">Possum-specific nematode worm</name>
    <dbReference type="NCBI Taxonomy" id="131310"/>
    <lineage>
        <taxon>Eukaryota</taxon>
        <taxon>Metazoa</taxon>
        <taxon>Ecdysozoa</taxon>
        <taxon>Nematoda</taxon>
        <taxon>Chromadorea</taxon>
        <taxon>Rhabditida</taxon>
        <taxon>Tylenchina</taxon>
        <taxon>Panagrolaimomorpha</taxon>
        <taxon>Strongyloidoidea</taxon>
        <taxon>Strongyloididae</taxon>
        <taxon>Parastrongyloides</taxon>
    </lineage>
</organism>
<keyword evidence="2" id="KW-1185">Reference proteome</keyword>
<dbReference type="WBParaSite" id="PTRK_0001103200.1">
    <property type="protein sequence ID" value="PTRK_0001103200.1"/>
    <property type="gene ID" value="PTRK_0001103200"/>
</dbReference>
<proteinExistence type="predicted"/>
<keyword evidence="1" id="KW-0472">Membrane</keyword>
<dbReference type="Proteomes" id="UP000038045">
    <property type="component" value="Unplaced"/>
</dbReference>
<sequence>MIFCLDTPTFVYIFGSTVAILVTAIFIFAVYRLFKLRAPTDVISEYQEQLCEPEDARISFSEKIVPLDYVELDYLDAADRTMDSTIISFNNTHLSTYSMNTSNNIDSYHHEKESFFLNSMKIPSKCFKEMPNSTRKRVPFSERLNTNF</sequence>
<accession>A0A0N4ZR97</accession>
<evidence type="ECO:0000256" key="1">
    <source>
        <dbReference type="SAM" id="Phobius"/>
    </source>
</evidence>
<evidence type="ECO:0000313" key="2">
    <source>
        <dbReference type="Proteomes" id="UP000038045"/>
    </source>
</evidence>
<keyword evidence="1" id="KW-1133">Transmembrane helix</keyword>
<reference evidence="3" key="1">
    <citation type="submission" date="2017-02" db="UniProtKB">
        <authorList>
            <consortium name="WormBaseParasite"/>
        </authorList>
    </citation>
    <scope>IDENTIFICATION</scope>
</reference>
<protein>
    <submittedName>
        <fullName evidence="3">Uncharacterized protein</fullName>
    </submittedName>
</protein>
<dbReference type="AlphaFoldDB" id="A0A0N4ZR97"/>
<name>A0A0N4ZR97_PARTI</name>
<feature type="transmembrane region" description="Helical" evidence="1">
    <location>
        <begin position="12"/>
        <end position="34"/>
    </location>
</feature>
<keyword evidence="1" id="KW-0812">Transmembrane</keyword>
<evidence type="ECO:0000313" key="3">
    <source>
        <dbReference type="WBParaSite" id="PTRK_0001103200.1"/>
    </source>
</evidence>